<evidence type="ECO:0000313" key="4">
    <source>
        <dbReference type="Proteomes" id="UP000018144"/>
    </source>
</evidence>
<evidence type="ECO:0000313" key="3">
    <source>
        <dbReference type="EMBL" id="CCX08479.1"/>
    </source>
</evidence>
<dbReference type="Proteomes" id="UP000018144">
    <property type="component" value="Unassembled WGS sequence"/>
</dbReference>
<gene>
    <name evidence="3" type="ORF">PCON_08072</name>
</gene>
<protein>
    <submittedName>
        <fullName evidence="3">Uncharacterized protein</fullName>
    </submittedName>
</protein>
<organism evidence="3 4">
    <name type="scientific">Pyronema omphalodes (strain CBS 100304)</name>
    <name type="common">Pyronema confluens</name>
    <dbReference type="NCBI Taxonomy" id="1076935"/>
    <lineage>
        <taxon>Eukaryota</taxon>
        <taxon>Fungi</taxon>
        <taxon>Dikarya</taxon>
        <taxon>Ascomycota</taxon>
        <taxon>Pezizomycotina</taxon>
        <taxon>Pezizomycetes</taxon>
        <taxon>Pezizales</taxon>
        <taxon>Pyronemataceae</taxon>
        <taxon>Pyronema</taxon>
    </lineage>
</organism>
<dbReference type="PANTHER" id="PTHR41800">
    <property type="entry name" value="EXPRESSED PROTEIN"/>
    <property type="match status" value="1"/>
</dbReference>
<keyword evidence="4" id="KW-1185">Reference proteome</keyword>
<evidence type="ECO:0000256" key="1">
    <source>
        <dbReference type="SAM" id="MobiDB-lite"/>
    </source>
</evidence>
<keyword evidence="2" id="KW-1133">Transmembrane helix</keyword>
<proteinExistence type="predicted"/>
<dbReference type="Pfam" id="PF15932">
    <property type="entry name" value="DUF4748"/>
    <property type="match status" value="1"/>
</dbReference>
<dbReference type="InterPro" id="IPR031833">
    <property type="entry name" value="DUF4748"/>
</dbReference>
<feature type="region of interest" description="Disordered" evidence="1">
    <location>
        <begin position="1"/>
        <end position="25"/>
    </location>
</feature>
<accession>U4L1Q8</accession>
<dbReference type="PANTHER" id="PTHR41800:SF1">
    <property type="entry name" value="EXPRESSED PROTEIN"/>
    <property type="match status" value="1"/>
</dbReference>
<evidence type="ECO:0000256" key="2">
    <source>
        <dbReference type="SAM" id="Phobius"/>
    </source>
</evidence>
<keyword evidence="2" id="KW-0812">Transmembrane</keyword>
<dbReference type="OrthoDB" id="2559326at2759"/>
<name>U4L1Q8_PYROM</name>
<keyword evidence="2" id="KW-0472">Membrane</keyword>
<feature type="region of interest" description="Disordered" evidence="1">
    <location>
        <begin position="77"/>
        <end position="105"/>
    </location>
</feature>
<sequence>MNTLRAALRAANPGGPGPIDTPAQSPPRYTKAYGWGALIVAGGGAYYFAKREIDADRRQKHIDMVEKQRKQHLMEQAEFGNNPDRPRSKYEASVPYISPKGDRFS</sequence>
<reference evidence="3 4" key="1">
    <citation type="journal article" date="2013" name="PLoS Genet.">
        <title>The genome and development-dependent transcriptomes of Pyronema confluens: a window into fungal evolution.</title>
        <authorList>
            <person name="Traeger S."/>
            <person name="Altegoer F."/>
            <person name="Freitag M."/>
            <person name="Gabaldon T."/>
            <person name="Kempken F."/>
            <person name="Kumar A."/>
            <person name="Marcet-Houben M."/>
            <person name="Poggeler S."/>
            <person name="Stajich J.E."/>
            <person name="Nowrousian M."/>
        </authorList>
    </citation>
    <scope>NUCLEOTIDE SEQUENCE [LARGE SCALE GENOMIC DNA]</scope>
    <source>
        <strain evidence="4">CBS 100304</strain>
        <tissue evidence="3">Vegetative mycelium</tissue>
    </source>
</reference>
<dbReference type="AlphaFoldDB" id="U4L1Q8"/>
<dbReference type="EMBL" id="HF935416">
    <property type="protein sequence ID" value="CCX08479.1"/>
    <property type="molecule type" value="Genomic_DNA"/>
</dbReference>
<feature type="transmembrane region" description="Helical" evidence="2">
    <location>
        <begin position="32"/>
        <end position="49"/>
    </location>
</feature>